<dbReference type="InterPro" id="IPR004995">
    <property type="entry name" value="Spore_Ger"/>
</dbReference>
<dbReference type="PIRSF" id="PIRSF005690">
    <property type="entry name" value="GerBA"/>
    <property type="match status" value="1"/>
</dbReference>
<reference evidence="5" key="1">
    <citation type="journal article" date="2019" name="Int. J. Syst. Evol. Microbiol.">
        <title>The Global Catalogue of Microorganisms (GCM) 10K type strain sequencing project: providing services to taxonomists for standard genome sequencing and annotation.</title>
        <authorList>
            <consortium name="The Broad Institute Genomics Platform"/>
            <consortium name="The Broad Institute Genome Sequencing Center for Infectious Disease"/>
            <person name="Wu L."/>
            <person name="Ma J."/>
        </authorList>
    </citation>
    <scope>NUCLEOTIDE SEQUENCE [LARGE SCALE GENOMIC DNA]</scope>
    <source>
        <strain evidence="5">CGMCC 1.16305</strain>
    </source>
</reference>
<evidence type="ECO:0000256" key="3">
    <source>
        <dbReference type="SAM" id="Phobius"/>
    </source>
</evidence>
<keyword evidence="3" id="KW-1133">Transmembrane helix</keyword>
<proteinExistence type="inferred from homology"/>
<dbReference type="Proteomes" id="UP001596505">
    <property type="component" value="Unassembled WGS sequence"/>
</dbReference>
<name>A0ABW2Q1J6_9BACL</name>
<evidence type="ECO:0000256" key="1">
    <source>
        <dbReference type="ARBA" id="ARBA00005278"/>
    </source>
</evidence>
<keyword evidence="5" id="KW-1185">Reference proteome</keyword>
<dbReference type="PANTHER" id="PTHR22550:SF9">
    <property type="entry name" value="STAGE V SPORULATION PROTEIN AF"/>
    <property type="match status" value="1"/>
</dbReference>
<keyword evidence="3" id="KW-0812">Transmembrane</keyword>
<dbReference type="EMBL" id="JBHTCO010000011">
    <property type="protein sequence ID" value="MFC7393346.1"/>
    <property type="molecule type" value="Genomic_DNA"/>
</dbReference>
<keyword evidence="2 3" id="KW-0472">Membrane</keyword>
<evidence type="ECO:0000313" key="4">
    <source>
        <dbReference type="EMBL" id="MFC7393346.1"/>
    </source>
</evidence>
<feature type="transmembrane region" description="Helical" evidence="3">
    <location>
        <begin position="291"/>
        <end position="310"/>
    </location>
</feature>
<accession>A0ABW2Q1J6</accession>
<sequence length="486" mass="55148">MVDQQGHPVSKDYTKNVKYLKDELGVGISFDIIFVELNYANRNMSLFLVDGMTQGNIMHFIMKLLAKLDAGDLEPDPLDKLMKKYLPYVEINTETNLDKVIFWITSGPAALVVEGLDKVIIIDARTYPARNPQEPDVERVVRGARDGFVETIVFNTALTRRRIRDPSLRMSYMSVGRRSKTDICIAYIEDIANPDVVKQIKHSISKIDTDGLPMGEKTVEEFIAGRHYNPYPTVRFTERPDTAAAHLYEGHVLVYVDGSPVVLITPSTLWNQLQHAEDYRQKPVIGSYLRIVRYLAVWLSIFFLPLWYLLATDPTLLHHNYSFITINKHLDLPVFVQLLIVEVGLDTLRMATIHTPTSLGTALGLVAAIMIGQIAVGVGLFASEVVLYMSIAAIGTFATPTYELSLANRLFRVLMLILTALFHVPGYWFGFFFVFVYLTSLKSFYVPYLWPFLPFSFKSMRDVLFRTPLPLKNRRPVALGTKDPDI</sequence>
<evidence type="ECO:0000313" key="5">
    <source>
        <dbReference type="Proteomes" id="UP001596505"/>
    </source>
</evidence>
<feature type="transmembrane region" description="Helical" evidence="3">
    <location>
        <begin position="387"/>
        <end position="406"/>
    </location>
</feature>
<organism evidence="4 5">
    <name type="scientific">Scopulibacillus cellulosilyticus</name>
    <dbReference type="NCBI Taxonomy" id="2665665"/>
    <lineage>
        <taxon>Bacteria</taxon>
        <taxon>Bacillati</taxon>
        <taxon>Bacillota</taxon>
        <taxon>Bacilli</taxon>
        <taxon>Bacillales</taxon>
        <taxon>Sporolactobacillaceae</taxon>
        <taxon>Scopulibacillus</taxon>
    </lineage>
</organism>
<protein>
    <submittedName>
        <fullName evidence="4">Spore germination protein</fullName>
    </submittedName>
</protein>
<feature type="transmembrane region" description="Helical" evidence="3">
    <location>
        <begin position="360"/>
        <end position="381"/>
    </location>
</feature>
<feature type="transmembrane region" description="Helical" evidence="3">
    <location>
        <begin position="413"/>
        <end position="438"/>
    </location>
</feature>
<dbReference type="InterPro" id="IPR050768">
    <property type="entry name" value="UPF0353/GerABKA_families"/>
</dbReference>
<dbReference type="PANTHER" id="PTHR22550">
    <property type="entry name" value="SPORE GERMINATION PROTEIN"/>
    <property type="match status" value="1"/>
</dbReference>
<gene>
    <name evidence="4" type="ORF">ACFQRG_10275</name>
</gene>
<evidence type="ECO:0000256" key="2">
    <source>
        <dbReference type="ARBA" id="ARBA00023136"/>
    </source>
</evidence>
<comment type="similarity">
    <text evidence="1">Belongs to the GerABKA family.</text>
</comment>
<dbReference type="RefSeq" id="WP_380965810.1">
    <property type="nucleotide sequence ID" value="NZ_JBHTCO010000011.1"/>
</dbReference>
<dbReference type="Pfam" id="PF03323">
    <property type="entry name" value="GerA"/>
    <property type="match status" value="1"/>
</dbReference>
<comment type="caution">
    <text evidence="4">The sequence shown here is derived from an EMBL/GenBank/DDBJ whole genome shotgun (WGS) entry which is preliminary data.</text>
</comment>